<dbReference type="Proteomes" id="UP000243015">
    <property type="component" value="Unassembled WGS sequence"/>
</dbReference>
<dbReference type="AlphaFoldDB" id="A0A178F2R2"/>
<feature type="region of interest" description="Disordered" evidence="1">
    <location>
        <begin position="196"/>
        <end position="275"/>
    </location>
</feature>
<dbReference type="Pfam" id="PF22980">
    <property type="entry name" value="Myb_DNA-bind_8"/>
    <property type="match status" value="1"/>
</dbReference>
<gene>
    <name evidence="3" type="ORF">A7C99_1969</name>
</gene>
<dbReference type="InterPro" id="IPR054505">
    <property type="entry name" value="Myb_DNA-bind_8"/>
</dbReference>
<dbReference type="VEuPathDB" id="FungiDB:TERG_04161"/>
<accession>A0A178F2R2</accession>
<reference evidence="3 4" key="1">
    <citation type="submission" date="2016-05" db="EMBL/GenBank/DDBJ databases">
        <title>Genome sequencing of Trichophyton rubrum CMCC(F)T1i isolated from hair.</title>
        <authorList>
            <person name="Zhan P."/>
            <person name="Tao Y."/>
            <person name="Liu W."/>
        </authorList>
    </citation>
    <scope>NUCLEOTIDE SEQUENCE [LARGE SCALE GENOMIC DNA]</scope>
    <source>
        <strain evidence="4">CMCC(F)T1i</strain>
    </source>
</reference>
<name>A0A178F2R2_TRIRU</name>
<evidence type="ECO:0000259" key="2">
    <source>
        <dbReference type="Pfam" id="PF22980"/>
    </source>
</evidence>
<feature type="compositionally biased region" description="Basic and acidic residues" evidence="1">
    <location>
        <begin position="210"/>
        <end position="232"/>
    </location>
</feature>
<evidence type="ECO:0000256" key="1">
    <source>
        <dbReference type="SAM" id="MobiDB-lite"/>
    </source>
</evidence>
<dbReference type="VEuPathDB" id="FungiDB:TERG_04162"/>
<protein>
    <recommendedName>
        <fullName evidence="2">Myb-like DNA-binding domain-containing protein</fullName>
    </recommendedName>
</protein>
<dbReference type="EMBL" id="LHPM01000012">
    <property type="protein sequence ID" value="OAL66581.1"/>
    <property type="molecule type" value="Genomic_DNA"/>
</dbReference>
<proteinExistence type="predicted"/>
<organism evidence="3 4">
    <name type="scientific">Trichophyton rubrum</name>
    <name type="common">Athlete's foot fungus</name>
    <name type="synonym">Epidermophyton rubrum</name>
    <dbReference type="NCBI Taxonomy" id="5551"/>
    <lineage>
        <taxon>Eukaryota</taxon>
        <taxon>Fungi</taxon>
        <taxon>Dikarya</taxon>
        <taxon>Ascomycota</taxon>
        <taxon>Pezizomycotina</taxon>
        <taxon>Eurotiomycetes</taxon>
        <taxon>Eurotiomycetidae</taxon>
        <taxon>Onygenales</taxon>
        <taxon>Arthrodermataceae</taxon>
        <taxon>Trichophyton</taxon>
    </lineage>
</organism>
<feature type="compositionally biased region" description="Pro residues" evidence="1">
    <location>
        <begin position="264"/>
        <end position="273"/>
    </location>
</feature>
<evidence type="ECO:0000313" key="3">
    <source>
        <dbReference type="EMBL" id="OAL66581.1"/>
    </source>
</evidence>
<evidence type="ECO:0000313" key="4">
    <source>
        <dbReference type="Proteomes" id="UP000243015"/>
    </source>
</evidence>
<comment type="caution">
    <text evidence="3">The sequence shown here is derived from an EMBL/GenBank/DDBJ whole genome shotgun (WGS) entry which is preliminary data.</text>
</comment>
<sequence length="357" mass="39505">MITWDEKAHMKLLFAIISTSAPKVDHQAVANIMGNGCTAIAIQRRLARIKTMVTDSNTASPTTPKSKSAGKKATKKRAAEDNSNEESGDAKKVKKEHAEEFEILKVTPYSSFSLSRFSYIEPPIDRRLVELLPYTMATVKRSKTMPADGQTTKFLYTILKQLDLKSIDWNLVASQLEITNGHAARMRFSRFRQHMEGNTTAARTPRAKKSKAETAKSKKAMFDEPIKSKERSPTASASPTVKKEPELPVKPEPEFQVGMSEPASAPPPPPPSPQYFYPPGMEAVPRCFENAAIPNPSPFFDFSTVSPAELTAPSFVSEPVIGYSAPPFGENWVQVKSERADGEIEMQDLFIKAEPNL</sequence>
<feature type="region of interest" description="Disordered" evidence="1">
    <location>
        <begin position="53"/>
        <end position="94"/>
    </location>
</feature>
<feature type="compositionally biased region" description="Basic and acidic residues" evidence="1">
    <location>
        <begin position="241"/>
        <end position="253"/>
    </location>
</feature>
<feature type="domain" description="Myb-like DNA-binding" evidence="2">
    <location>
        <begin position="149"/>
        <end position="196"/>
    </location>
</feature>